<sequence length="108" mass="12784">MRPSIILSALAAILAISAPAAAQDERFDWQRADRNYQDLLRGTKQLAQLPYFERLELIEYRRWLEEGNRDTRTRHQKCMDEEIERLGPDPTYLGMRTARMKCRGEEDR</sequence>
<comment type="caution">
    <text evidence="2">The sequence shown here is derived from an EMBL/GenBank/DDBJ whole genome shotgun (WGS) entry which is preliminary data.</text>
</comment>
<keyword evidence="1" id="KW-0732">Signal</keyword>
<keyword evidence="3" id="KW-1185">Reference proteome</keyword>
<organism evidence="2 3">
    <name type="scientific">Qipengyuania qiaonensis</name>
    <dbReference type="NCBI Taxonomy" id="2867240"/>
    <lineage>
        <taxon>Bacteria</taxon>
        <taxon>Pseudomonadati</taxon>
        <taxon>Pseudomonadota</taxon>
        <taxon>Alphaproteobacteria</taxon>
        <taxon>Sphingomonadales</taxon>
        <taxon>Erythrobacteraceae</taxon>
        <taxon>Qipengyuania</taxon>
    </lineage>
</organism>
<reference evidence="2 3" key="1">
    <citation type="submission" date="2021-08" db="EMBL/GenBank/DDBJ databases">
        <title>Comparative Genomics Analysis of the Genus Qipengyuania Reveals Extensive Genetic Diversity and Metabolic Versatility, Including the Description of Fifteen Novel Species.</title>
        <authorList>
            <person name="Liu Y."/>
        </authorList>
    </citation>
    <scope>NUCLEOTIDE SEQUENCE [LARGE SCALE GENOMIC DNA]</scope>
    <source>
        <strain evidence="2 3">6D47A</strain>
    </source>
</reference>
<feature type="signal peptide" evidence="1">
    <location>
        <begin position="1"/>
        <end position="22"/>
    </location>
</feature>
<dbReference type="Proteomes" id="UP000755104">
    <property type="component" value="Unassembled WGS sequence"/>
</dbReference>
<proteinExistence type="predicted"/>
<dbReference type="EMBL" id="JAIGNO010000003">
    <property type="protein sequence ID" value="MBX7482105.1"/>
    <property type="molecule type" value="Genomic_DNA"/>
</dbReference>
<dbReference type="RefSeq" id="WP_221556852.1">
    <property type="nucleotide sequence ID" value="NZ_JAIGNO010000003.1"/>
</dbReference>
<evidence type="ECO:0008006" key="4">
    <source>
        <dbReference type="Google" id="ProtNLM"/>
    </source>
</evidence>
<accession>A0ABS7J441</accession>
<name>A0ABS7J441_9SPHN</name>
<feature type="chain" id="PRO_5045837679" description="DUF1311 domain-containing protein" evidence="1">
    <location>
        <begin position="23"/>
        <end position="108"/>
    </location>
</feature>
<protein>
    <recommendedName>
        <fullName evidence="4">DUF1311 domain-containing protein</fullName>
    </recommendedName>
</protein>
<gene>
    <name evidence="2" type="ORF">K3174_06150</name>
</gene>
<evidence type="ECO:0000256" key="1">
    <source>
        <dbReference type="SAM" id="SignalP"/>
    </source>
</evidence>
<evidence type="ECO:0000313" key="3">
    <source>
        <dbReference type="Proteomes" id="UP000755104"/>
    </source>
</evidence>
<evidence type="ECO:0000313" key="2">
    <source>
        <dbReference type="EMBL" id="MBX7482105.1"/>
    </source>
</evidence>